<feature type="domain" description="HTH araC/xylS-type" evidence="5">
    <location>
        <begin position="222"/>
        <end position="323"/>
    </location>
</feature>
<dbReference type="GO" id="GO:0043565">
    <property type="term" value="F:sequence-specific DNA binding"/>
    <property type="evidence" value="ECO:0007669"/>
    <property type="project" value="InterPro"/>
</dbReference>
<keyword evidence="3" id="KW-0804">Transcription</keyword>
<dbReference type="SMR" id="A0A0J6VB52"/>
<sequence length="344" mass="37683">MTVEPLSRWALIRSTSVGECERSAAALLAEHRLHIPETAKLNASVNGISVGGVSLFYMSYRAHLKVTAPPLAAFMAVCVPLEGSLELRQGRTRFEARAGRGAVLLSFDEPFEMRWSPDLSMFCYRIDVSTLRDFATTLDSPADNQLTFAREVTDLRVVESLRGCARVTELAVAQCIPGQSIAPSLAARLRDHILLTTLVAQPNSWRPEFMAKDFGGGRAAISAAVDYIEAHPLSATPNAVAISTCMSLRALQENFRRSLGTTPHAYILKTRLRRAHEELQAADPGLGATVTDVARRWGFTNVGRFADRYARTYGQTPSQTLRGTRRGDRSSKGARLIHTEHGCG</sequence>
<dbReference type="InterPro" id="IPR009057">
    <property type="entry name" value="Homeodomain-like_sf"/>
</dbReference>
<dbReference type="SUPFAM" id="SSF46689">
    <property type="entry name" value="Homeodomain-like"/>
    <property type="match status" value="1"/>
</dbReference>
<dbReference type="Pfam" id="PF14525">
    <property type="entry name" value="AraC_binding_2"/>
    <property type="match status" value="1"/>
</dbReference>
<dbReference type="EMBL" id="JYNL01000071">
    <property type="protein sequence ID" value="KMO66972.1"/>
    <property type="molecule type" value="Genomic_DNA"/>
</dbReference>
<dbReference type="PANTHER" id="PTHR46796">
    <property type="entry name" value="HTH-TYPE TRANSCRIPTIONAL ACTIVATOR RHAS-RELATED"/>
    <property type="match status" value="1"/>
</dbReference>
<gene>
    <name evidence="6" type="primary">rhaS_4</name>
    <name evidence="6" type="ORF">MCHLDSM_07316</name>
</gene>
<dbReference type="AlphaFoldDB" id="A0A0J6VB52"/>
<dbReference type="STRING" id="37916.MCHLDSM_07316"/>
<keyword evidence="2" id="KW-0238">DNA-binding</keyword>
<dbReference type="PATRIC" id="fig|37916.4.peg.7344"/>
<evidence type="ECO:0000256" key="2">
    <source>
        <dbReference type="ARBA" id="ARBA00023125"/>
    </source>
</evidence>
<reference evidence="6 7" key="1">
    <citation type="journal article" date="2015" name="Genome Biol. Evol.">
        <title>Characterization of Three Mycobacterium spp. with Potential Use in Bioremediation by Genome Sequencing and Comparative Genomics.</title>
        <authorList>
            <person name="Das S."/>
            <person name="Pettersson B.M."/>
            <person name="Behra P.R."/>
            <person name="Ramesh M."/>
            <person name="Dasgupta S."/>
            <person name="Bhattacharya A."/>
            <person name="Kirsebom L.A."/>
        </authorList>
    </citation>
    <scope>NUCLEOTIDE SEQUENCE [LARGE SCALE GENOMIC DNA]</scope>
    <source>
        <strain evidence="6 7">DSM 43826</strain>
    </source>
</reference>
<comment type="caution">
    <text evidence="6">The sequence shown here is derived from an EMBL/GenBank/DDBJ whole genome shotgun (WGS) entry which is preliminary data.</text>
</comment>
<evidence type="ECO:0000259" key="5">
    <source>
        <dbReference type="PROSITE" id="PS01124"/>
    </source>
</evidence>
<dbReference type="GO" id="GO:0003700">
    <property type="term" value="F:DNA-binding transcription factor activity"/>
    <property type="evidence" value="ECO:0007669"/>
    <property type="project" value="InterPro"/>
</dbReference>
<evidence type="ECO:0000256" key="3">
    <source>
        <dbReference type="ARBA" id="ARBA00023163"/>
    </source>
</evidence>
<keyword evidence="7" id="KW-1185">Reference proteome</keyword>
<name>A0A0J6VB52_9MYCO</name>
<keyword evidence="1" id="KW-0805">Transcription regulation</keyword>
<evidence type="ECO:0000256" key="1">
    <source>
        <dbReference type="ARBA" id="ARBA00023015"/>
    </source>
</evidence>
<proteinExistence type="predicted"/>
<accession>A0A0J6VB52</accession>
<feature type="region of interest" description="Disordered" evidence="4">
    <location>
        <begin position="313"/>
        <end position="344"/>
    </location>
</feature>
<dbReference type="InterPro" id="IPR050204">
    <property type="entry name" value="AraC_XylS_family_regulators"/>
</dbReference>
<dbReference type="InterPro" id="IPR035418">
    <property type="entry name" value="AraC-bd_2"/>
</dbReference>
<dbReference type="Pfam" id="PF12833">
    <property type="entry name" value="HTH_18"/>
    <property type="match status" value="1"/>
</dbReference>
<evidence type="ECO:0000313" key="6">
    <source>
        <dbReference type="EMBL" id="KMO66972.1"/>
    </source>
</evidence>
<dbReference type="PROSITE" id="PS01124">
    <property type="entry name" value="HTH_ARAC_FAMILY_2"/>
    <property type="match status" value="1"/>
</dbReference>
<feature type="compositionally biased region" description="Polar residues" evidence="4">
    <location>
        <begin position="313"/>
        <end position="322"/>
    </location>
</feature>
<evidence type="ECO:0000313" key="7">
    <source>
        <dbReference type="Proteomes" id="UP000036513"/>
    </source>
</evidence>
<evidence type="ECO:0000256" key="4">
    <source>
        <dbReference type="SAM" id="MobiDB-lite"/>
    </source>
</evidence>
<dbReference type="SMART" id="SM00342">
    <property type="entry name" value="HTH_ARAC"/>
    <property type="match status" value="1"/>
</dbReference>
<dbReference type="Gene3D" id="1.10.10.60">
    <property type="entry name" value="Homeodomain-like"/>
    <property type="match status" value="1"/>
</dbReference>
<feature type="compositionally biased region" description="Basic and acidic residues" evidence="4">
    <location>
        <begin position="325"/>
        <end position="344"/>
    </location>
</feature>
<organism evidence="6 7">
    <name type="scientific">Mycolicibacterium chlorophenolicum</name>
    <dbReference type="NCBI Taxonomy" id="37916"/>
    <lineage>
        <taxon>Bacteria</taxon>
        <taxon>Bacillati</taxon>
        <taxon>Actinomycetota</taxon>
        <taxon>Actinomycetes</taxon>
        <taxon>Mycobacteriales</taxon>
        <taxon>Mycobacteriaceae</taxon>
        <taxon>Mycolicibacterium</taxon>
    </lineage>
</organism>
<protein>
    <submittedName>
        <fullName evidence="6">HTH-type transcriptional activator RhaS</fullName>
    </submittedName>
</protein>
<dbReference type="InterPro" id="IPR018060">
    <property type="entry name" value="HTH_AraC"/>
</dbReference>
<dbReference type="Proteomes" id="UP000036513">
    <property type="component" value="Unassembled WGS sequence"/>
</dbReference>